<dbReference type="Pfam" id="PF07719">
    <property type="entry name" value="TPR_2"/>
    <property type="match status" value="1"/>
</dbReference>
<evidence type="ECO:0000256" key="3">
    <source>
        <dbReference type="PROSITE-ProRule" id="PRU00169"/>
    </source>
</evidence>
<organism evidence="7 8">
    <name type="scientific">Saccharophagus degradans (strain 2-40 / ATCC 43961 / DSM 17024)</name>
    <dbReference type="NCBI Taxonomy" id="203122"/>
    <lineage>
        <taxon>Bacteria</taxon>
        <taxon>Pseudomonadati</taxon>
        <taxon>Pseudomonadota</taxon>
        <taxon>Gammaproteobacteria</taxon>
        <taxon>Cellvibrionales</taxon>
        <taxon>Cellvibrionaceae</taxon>
        <taxon>Saccharophagus</taxon>
    </lineage>
</organism>
<dbReference type="SUPFAM" id="SSF52172">
    <property type="entry name" value="CheY-like"/>
    <property type="match status" value="1"/>
</dbReference>
<dbReference type="InterPro" id="IPR019734">
    <property type="entry name" value="TPR_rpt"/>
</dbReference>
<dbReference type="KEGG" id="sde:Sde_1854"/>
<dbReference type="STRING" id="203122.Sde_1854"/>
<protein>
    <submittedName>
        <fullName evidence="7">Response regulator receiver</fullName>
    </submittedName>
</protein>
<dbReference type="eggNOG" id="COG0784">
    <property type="taxonomic scope" value="Bacteria"/>
</dbReference>
<dbReference type="Gene3D" id="3.40.50.2300">
    <property type="match status" value="1"/>
</dbReference>
<dbReference type="InterPro" id="IPR001789">
    <property type="entry name" value="Sig_transdc_resp-reg_receiver"/>
</dbReference>
<keyword evidence="5" id="KW-0175">Coiled coil</keyword>
<dbReference type="InterPro" id="IPR011990">
    <property type="entry name" value="TPR-like_helical_dom_sf"/>
</dbReference>
<evidence type="ECO:0000256" key="1">
    <source>
        <dbReference type="ARBA" id="ARBA00022737"/>
    </source>
</evidence>
<keyword evidence="1" id="KW-0677">Repeat</keyword>
<keyword evidence="2 4" id="KW-0802">TPR repeat</keyword>
<evidence type="ECO:0000259" key="6">
    <source>
        <dbReference type="PROSITE" id="PS50110"/>
    </source>
</evidence>
<dbReference type="InterPro" id="IPR011006">
    <property type="entry name" value="CheY-like_superfamily"/>
</dbReference>
<dbReference type="SUPFAM" id="SSF48452">
    <property type="entry name" value="TPR-like"/>
    <property type="match status" value="2"/>
</dbReference>
<dbReference type="AlphaFoldDB" id="Q21JL5"/>
<evidence type="ECO:0000313" key="7">
    <source>
        <dbReference type="EMBL" id="ABD81114.1"/>
    </source>
</evidence>
<dbReference type="PANTHER" id="PTHR43228:SF1">
    <property type="entry name" value="TWO-COMPONENT RESPONSE REGULATOR ARR22"/>
    <property type="match status" value="1"/>
</dbReference>
<proteinExistence type="predicted"/>
<sequence length="549" mass="61731">MAVSSKKPKHYINYGALSILVADDFSSFRNTVFGMLQRLGVQTVDTAGNAESVIDICSRKAFDIILCDYNLGNGKTGQHVLEELRFKNLLPKRTVFIMVSAEAARTIVMSAYDCEPNDYLMKPITAGMLQQRIDRILLQRLAFSPVYKALDAGDMATAIDKLIDLSLAEDRYSTAAQKWLGELFIHDNQFDKAERLYRTALEFRQLDWAKLGLARCKQARGEFEQAEEWLHQIVNENPLYLPAYDVLADTYAGKGDVNAEQTALQRAVEISPMSILRQKKLGEVAQKNQDFSVALGAFKKAVKLGDLSCYGEAKDNLNYARVAAKCIEAELDVPPDTANEAIALLEQAKERYSLDDNLEAQAKMLRAAIHCAKNEKDVAEQNLTEVERVFAPDSADIALHMDYVNLLIAMGQQDKANAYLAKLQEQFAYDQKALEQLDVFLDEPASDANRAMVAAVNREGIDLYNQAEYDQALECFEKAKKLFPKHIGLQLNIIQTLVGKMRDYPDDPELSGACHASLKLIASLIDEQHPQFNRYEKLRKMAFTEQERV</sequence>
<feature type="repeat" description="TPR" evidence="4">
    <location>
        <begin position="453"/>
        <end position="486"/>
    </location>
</feature>
<dbReference type="InterPro" id="IPR052048">
    <property type="entry name" value="ST_Response_Regulator"/>
</dbReference>
<reference evidence="7 8" key="1">
    <citation type="journal article" date="2008" name="PLoS Genet.">
        <title>Complete genome sequence of the complex carbohydrate-degrading marine bacterium, Saccharophagus degradans strain 2-40 T.</title>
        <authorList>
            <person name="Weiner R.M."/>
            <person name="Taylor L.E.II."/>
            <person name="Henrissat B."/>
            <person name="Hauser L."/>
            <person name="Land M."/>
            <person name="Coutinho P.M."/>
            <person name="Rancurel C."/>
            <person name="Saunders E.H."/>
            <person name="Longmire A.G."/>
            <person name="Zhang H."/>
            <person name="Bayer E.A."/>
            <person name="Gilbert H.J."/>
            <person name="Larimer F."/>
            <person name="Zhulin I.B."/>
            <person name="Ekborg N.A."/>
            <person name="Lamed R."/>
            <person name="Richardson P.M."/>
            <person name="Borovok I."/>
            <person name="Hutcheson S."/>
        </authorList>
    </citation>
    <scope>NUCLEOTIDE SEQUENCE [LARGE SCALE GENOMIC DNA]</scope>
    <source>
        <strain evidence="8">2-40 / ATCC 43961 / DSM 17024</strain>
    </source>
</reference>
<dbReference type="Gene3D" id="1.25.40.10">
    <property type="entry name" value="Tetratricopeptide repeat domain"/>
    <property type="match status" value="2"/>
</dbReference>
<name>Q21JL5_SACD2</name>
<feature type="coiled-coil region" evidence="5">
    <location>
        <begin position="355"/>
        <end position="389"/>
    </location>
</feature>
<dbReference type="SMART" id="SM00448">
    <property type="entry name" value="REC"/>
    <property type="match status" value="1"/>
</dbReference>
<keyword evidence="8" id="KW-1185">Reference proteome</keyword>
<dbReference type="eggNOG" id="COG0457">
    <property type="taxonomic scope" value="Bacteria"/>
</dbReference>
<feature type="domain" description="Response regulatory" evidence="6">
    <location>
        <begin position="18"/>
        <end position="137"/>
    </location>
</feature>
<dbReference type="CDD" id="cd17589">
    <property type="entry name" value="REC_TPR"/>
    <property type="match status" value="1"/>
</dbReference>
<dbReference type="GO" id="GO:0000160">
    <property type="term" value="P:phosphorelay signal transduction system"/>
    <property type="evidence" value="ECO:0007669"/>
    <property type="project" value="InterPro"/>
</dbReference>
<dbReference type="Pfam" id="PF00072">
    <property type="entry name" value="Response_reg"/>
    <property type="match status" value="1"/>
</dbReference>
<gene>
    <name evidence="7" type="ordered locus">Sde_1854</name>
</gene>
<dbReference type="InterPro" id="IPR013105">
    <property type="entry name" value="TPR_2"/>
</dbReference>
<evidence type="ECO:0000313" key="8">
    <source>
        <dbReference type="Proteomes" id="UP000001947"/>
    </source>
</evidence>
<dbReference type="PROSITE" id="PS50110">
    <property type="entry name" value="RESPONSE_REGULATORY"/>
    <property type="match status" value="1"/>
</dbReference>
<dbReference type="EMBL" id="CP000282">
    <property type="protein sequence ID" value="ABD81114.1"/>
    <property type="molecule type" value="Genomic_DNA"/>
</dbReference>
<evidence type="ECO:0000256" key="4">
    <source>
        <dbReference type="PROSITE-ProRule" id="PRU00339"/>
    </source>
</evidence>
<dbReference type="PROSITE" id="PS50005">
    <property type="entry name" value="TPR"/>
    <property type="match status" value="1"/>
</dbReference>
<evidence type="ECO:0000256" key="5">
    <source>
        <dbReference type="SAM" id="Coils"/>
    </source>
</evidence>
<evidence type="ECO:0000256" key="2">
    <source>
        <dbReference type="ARBA" id="ARBA00022803"/>
    </source>
</evidence>
<dbReference type="HOGENOM" id="CLU_035496_1_0_6"/>
<dbReference type="Proteomes" id="UP000001947">
    <property type="component" value="Chromosome"/>
</dbReference>
<dbReference type="SMART" id="SM00028">
    <property type="entry name" value="TPR"/>
    <property type="match status" value="5"/>
</dbReference>
<dbReference type="Pfam" id="PF13181">
    <property type="entry name" value="TPR_8"/>
    <property type="match status" value="1"/>
</dbReference>
<feature type="modified residue" description="4-aspartylphosphate" evidence="3">
    <location>
        <position position="68"/>
    </location>
</feature>
<accession>Q21JL5</accession>
<dbReference type="PANTHER" id="PTHR43228">
    <property type="entry name" value="TWO-COMPONENT RESPONSE REGULATOR"/>
    <property type="match status" value="1"/>
</dbReference>
<keyword evidence="3" id="KW-0597">Phosphoprotein</keyword>